<dbReference type="PANTHER" id="PTHR11707:SF28">
    <property type="entry name" value="60 KDA LYSOPHOSPHOLIPASE"/>
    <property type="match status" value="1"/>
</dbReference>
<dbReference type="EMBL" id="JBHTLS010000005">
    <property type="protein sequence ID" value="MFD1103507.1"/>
    <property type="molecule type" value="Genomic_DNA"/>
</dbReference>
<dbReference type="GO" id="GO:0004067">
    <property type="term" value="F:asparaginase activity"/>
    <property type="evidence" value="ECO:0007669"/>
    <property type="project" value="UniProtKB-EC"/>
</dbReference>
<dbReference type="InterPro" id="IPR036152">
    <property type="entry name" value="Asp/glu_Ase-like_sf"/>
</dbReference>
<proteinExistence type="predicted"/>
<dbReference type="PRINTS" id="PR00139">
    <property type="entry name" value="ASNGLNASE"/>
</dbReference>
<sequence>MLSPETPILLLTTGGTIDKIYFDALSDYQVGETVMAKLLDIARVKRPFRIEEVTRKDSLELDDHDRALIYARVAAAPENHVVITHGTDTMTDTARLLRDIPRKTIVLVGALAPARFGESDASFNLGMAFATAQVAEPGVYITMSGSVFRADRVVKDRAKGAFVPIDNGVD</sequence>
<dbReference type="InterPro" id="IPR027474">
    <property type="entry name" value="L-asparaginase_N"/>
</dbReference>
<keyword evidence="3" id="KW-1185">Reference proteome</keyword>
<dbReference type="PIRSF" id="PIRSF500176">
    <property type="entry name" value="L_ASNase"/>
    <property type="match status" value="1"/>
</dbReference>
<name>A0ABW3NZ64_9SPHN</name>
<keyword evidence="2" id="KW-0378">Hydrolase</keyword>
<dbReference type="RefSeq" id="WP_380908484.1">
    <property type="nucleotide sequence ID" value="NZ_JBHTLS010000005.1"/>
</dbReference>
<dbReference type="InterPro" id="IPR037152">
    <property type="entry name" value="L-asparaginase_N_sf"/>
</dbReference>
<reference evidence="3" key="1">
    <citation type="journal article" date="2019" name="Int. J. Syst. Evol. Microbiol.">
        <title>The Global Catalogue of Microorganisms (GCM) 10K type strain sequencing project: providing services to taxonomists for standard genome sequencing and annotation.</title>
        <authorList>
            <consortium name="The Broad Institute Genomics Platform"/>
            <consortium name="The Broad Institute Genome Sequencing Center for Infectious Disease"/>
            <person name="Wu L."/>
            <person name="Ma J."/>
        </authorList>
    </citation>
    <scope>NUCLEOTIDE SEQUENCE [LARGE SCALE GENOMIC DNA]</scope>
    <source>
        <strain evidence="3">CCUG 54329</strain>
    </source>
</reference>
<dbReference type="Pfam" id="PF00710">
    <property type="entry name" value="Asparaginase"/>
    <property type="match status" value="1"/>
</dbReference>
<feature type="domain" description="L-asparaginase N-terminal" evidence="1">
    <location>
        <begin position="8"/>
        <end position="159"/>
    </location>
</feature>
<dbReference type="PANTHER" id="PTHR11707">
    <property type="entry name" value="L-ASPARAGINASE"/>
    <property type="match status" value="1"/>
</dbReference>
<evidence type="ECO:0000313" key="2">
    <source>
        <dbReference type="EMBL" id="MFD1103507.1"/>
    </source>
</evidence>
<dbReference type="InterPro" id="IPR006034">
    <property type="entry name" value="Asparaginase/glutaminase-like"/>
</dbReference>
<evidence type="ECO:0000313" key="3">
    <source>
        <dbReference type="Proteomes" id="UP001597203"/>
    </source>
</evidence>
<protein>
    <submittedName>
        <fullName evidence="2">Asparaginase domain-containing protein</fullName>
        <ecNumber evidence="2">3.5.1.1</ecNumber>
    </submittedName>
</protein>
<organism evidence="2 3">
    <name type="scientific">Sphingobium olei</name>
    <dbReference type="NCBI Taxonomy" id="420955"/>
    <lineage>
        <taxon>Bacteria</taxon>
        <taxon>Pseudomonadati</taxon>
        <taxon>Pseudomonadota</taxon>
        <taxon>Alphaproteobacteria</taxon>
        <taxon>Sphingomonadales</taxon>
        <taxon>Sphingomonadaceae</taxon>
        <taxon>Sphingobium</taxon>
    </lineage>
</organism>
<dbReference type="Proteomes" id="UP001597203">
    <property type="component" value="Unassembled WGS sequence"/>
</dbReference>
<dbReference type="PIRSF" id="PIRSF001220">
    <property type="entry name" value="L-ASNase_gatD"/>
    <property type="match status" value="1"/>
</dbReference>
<comment type="caution">
    <text evidence="2">The sequence shown here is derived from an EMBL/GenBank/DDBJ whole genome shotgun (WGS) entry which is preliminary data.</text>
</comment>
<gene>
    <name evidence="2" type="ORF">ACFQ24_01065</name>
</gene>
<dbReference type="SUPFAM" id="SSF53774">
    <property type="entry name" value="Glutaminase/Asparaginase"/>
    <property type="match status" value="1"/>
</dbReference>
<evidence type="ECO:0000259" key="1">
    <source>
        <dbReference type="Pfam" id="PF00710"/>
    </source>
</evidence>
<dbReference type="Gene3D" id="3.40.50.1170">
    <property type="entry name" value="L-asparaginase, N-terminal domain"/>
    <property type="match status" value="1"/>
</dbReference>
<dbReference type="EC" id="3.5.1.1" evidence="2"/>
<accession>A0ABW3NZ64</accession>
<dbReference type="PROSITE" id="PS51732">
    <property type="entry name" value="ASN_GLN_ASE_3"/>
    <property type="match status" value="1"/>
</dbReference>